<name>A0ABT1T141_9SPHI</name>
<comment type="caution">
    <text evidence="3">The sequence shown here is derived from an EMBL/GenBank/DDBJ whole genome shotgun (WGS) entry which is preliminary data.</text>
</comment>
<feature type="transmembrane region" description="Helical" evidence="1">
    <location>
        <begin position="21"/>
        <end position="42"/>
    </location>
</feature>
<evidence type="ECO:0000313" key="4">
    <source>
        <dbReference type="Proteomes" id="UP001204376"/>
    </source>
</evidence>
<accession>A0ABT1T141</accession>
<feature type="domain" description="Conjugative transposon TraM C-terminal" evidence="2">
    <location>
        <begin position="219"/>
        <end position="363"/>
    </location>
</feature>
<dbReference type="RefSeq" id="WP_256538486.1">
    <property type="nucleotide sequence ID" value="NZ_JANHOH010000001.1"/>
</dbReference>
<dbReference type="Pfam" id="PF12508">
    <property type="entry name" value="Transposon_TraM"/>
    <property type="match status" value="1"/>
</dbReference>
<evidence type="ECO:0000313" key="3">
    <source>
        <dbReference type="EMBL" id="MCQ6958309.1"/>
    </source>
</evidence>
<evidence type="ECO:0000259" key="2">
    <source>
        <dbReference type="Pfam" id="PF12508"/>
    </source>
</evidence>
<dbReference type="Proteomes" id="UP001204376">
    <property type="component" value="Unassembled WGS sequence"/>
</dbReference>
<reference evidence="3 4" key="1">
    <citation type="submission" date="2022-07" db="EMBL/GenBank/DDBJ databases">
        <title>Mucilaginibacter sp. JC4.</title>
        <authorList>
            <person name="Le V."/>
            <person name="Ko S.-R."/>
            <person name="Ahn C.-Y."/>
            <person name="Oh H.-M."/>
        </authorList>
    </citation>
    <scope>NUCLEOTIDE SEQUENCE [LARGE SCALE GENOMIC DNA]</scope>
    <source>
        <strain evidence="3 4">JC4</strain>
    </source>
</reference>
<keyword evidence="1" id="KW-0812">Transmembrane</keyword>
<sequence>MENQQKKEMQPKNTEEFLKKRRFYMVVPALVLPFLTMAFWALGGGKDGNSSLAAEPKKGIELALPSAQFKEKEAADKMDIYQSAKKDSLHTADGVSKDFMQAMGFNPDKAAGSAQVKAPSSPEITSPADQQSAKIEAKLAQINRQISQPSPVPYHQPEAGPEVQRLSKMMRSMKSSSSEDPEMKQLSDMLTKIQAIQNPQSVSLNPKQKPNDDSAFRAIPAIVDGKQRVMNGGTVRIKLTDSVMLKGIMLPKGQLLFGACQVTNQRLLLSIQNIRVGKDIMPASLTVFSLDGMPGIPAPEAELGAAAGAGADNAIQSMQFLSMDENLGAQAAAGGINAAKGLFSKKAHKIKVKLKDEYPVLLKVNKN</sequence>
<keyword evidence="1" id="KW-0472">Membrane</keyword>
<organism evidence="3 4">
    <name type="scientific">Mucilaginibacter aquariorum</name>
    <dbReference type="NCBI Taxonomy" id="2967225"/>
    <lineage>
        <taxon>Bacteria</taxon>
        <taxon>Pseudomonadati</taxon>
        <taxon>Bacteroidota</taxon>
        <taxon>Sphingobacteriia</taxon>
        <taxon>Sphingobacteriales</taxon>
        <taxon>Sphingobacteriaceae</taxon>
        <taxon>Mucilaginibacter</taxon>
    </lineage>
</organism>
<keyword evidence="4" id="KW-1185">Reference proteome</keyword>
<dbReference type="InterPro" id="IPR055407">
    <property type="entry name" value="TraM_C"/>
</dbReference>
<gene>
    <name evidence="3" type="ORF">NPE20_10085</name>
</gene>
<dbReference type="EMBL" id="JANHOH010000001">
    <property type="protein sequence ID" value="MCQ6958309.1"/>
    <property type="molecule type" value="Genomic_DNA"/>
</dbReference>
<evidence type="ECO:0000256" key="1">
    <source>
        <dbReference type="SAM" id="Phobius"/>
    </source>
</evidence>
<protein>
    <submittedName>
        <fullName evidence="3">Conjugative transposon protein TraM</fullName>
    </submittedName>
</protein>
<proteinExistence type="predicted"/>
<keyword evidence="1" id="KW-1133">Transmembrane helix</keyword>